<evidence type="ECO:0000313" key="1">
    <source>
        <dbReference type="EMBL" id="CCQ89212.1"/>
    </source>
</evidence>
<reference evidence="1 2" key="1">
    <citation type="journal article" date="2013" name="Front. Microbiol.">
        <title>The genome of Nitrospina gracilis illuminates the metabolism and evolution of the major marine nitrite oxidizer.</title>
        <authorList>
            <person name="Luecker S."/>
            <person name="Nowka B."/>
            <person name="Rattei T."/>
            <person name="Spieck E."/>
            <person name="and Daims H."/>
        </authorList>
    </citation>
    <scope>NUCLEOTIDE SEQUENCE [LARGE SCALE GENOMIC DNA]</scope>
    <source>
        <strain evidence="1 2">3/211</strain>
    </source>
</reference>
<organism evidence="1 2">
    <name type="scientific">Nitrospina gracilis (strain 3/211)</name>
    <dbReference type="NCBI Taxonomy" id="1266370"/>
    <lineage>
        <taxon>Bacteria</taxon>
        <taxon>Pseudomonadati</taxon>
        <taxon>Nitrospinota/Tectimicrobiota group</taxon>
        <taxon>Nitrospinota</taxon>
        <taxon>Nitrospinia</taxon>
        <taxon>Nitrospinales</taxon>
        <taxon>Nitrospinaceae</taxon>
        <taxon>Nitrospina</taxon>
    </lineage>
</organism>
<dbReference type="STRING" id="1266370.NITGR_100017"/>
<name>M1YUF9_NITG3</name>
<protein>
    <submittedName>
        <fullName evidence="1">Uncharacterized protein</fullName>
    </submittedName>
</protein>
<keyword evidence="2" id="KW-1185">Reference proteome</keyword>
<dbReference type="HOGENOM" id="CLU_1935795_0_0_0"/>
<evidence type="ECO:0000313" key="2">
    <source>
        <dbReference type="Proteomes" id="UP000011704"/>
    </source>
</evidence>
<dbReference type="EMBL" id="CAQJ01000002">
    <property type="protein sequence ID" value="CCQ89212.1"/>
    <property type="molecule type" value="Genomic_DNA"/>
</dbReference>
<accession>M1YUF9</accession>
<comment type="caution">
    <text evidence="1">The sequence shown here is derived from an EMBL/GenBank/DDBJ whole genome shotgun (WGS) entry which is preliminary data.</text>
</comment>
<dbReference type="InParanoid" id="M1YUF9"/>
<dbReference type="Proteomes" id="UP000011704">
    <property type="component" value="Unassembled WGS sequence"/>
</dbReference>
<dbReference type="AlphaFoldDB" id="M1YUF9"/>
<sequence>MTKPTGKIPSPSGKQRLPVIQNLNFNLEFFFGFWVPILWQTRAVVIILNSVDHIDFKCEINLIVEPVPARSLRKPLGGSKPVRHRLRAPLTPYRVQLKMKCPPRVQPLQRKGVLYEHSIRGQFRRRHRSH</sequence>
<proteinExistence type="predicted"/>
<gene>
    <name evidence="1" type="ORF">NITGR_100017</name>
</gene>